<feature type="transmembrane region" description="Helical" evidence="8">
    <location>
        <begin position="356"/>
        <end position="375"/>
    </location>
</feature>
<feature type="transmembrane region" description="Helical" evidence="8">
    <location>
        <begin position="485"/>
        <end position="503"/>
    </location>
</feature>
<evidence type="ECO:0000256" key="1">
    <source>
        <dbReference type="ARBA" id="ARBA00004141"/>
    </source>
</evidence>
<feature type="transmembrane region" description="Helical" evidence="8">
    <location>
        <begin position="561"/>
        <end position="581"/>
    </location>
</feature>
<dbReference type="AlphaFoldDB" id="A0A0L6VS24"/>
<dbReference type="PANTHER" id="PTHR43341:SF4">
    <property type="entry name" value="ARGININE PERMEASE CAN1-RELATED"/>
    <property type="match status" value="1"/>
</dbReference>
<dbReference type="Proteomes" id="UP000037035">
    <property type="component" value="Unassembled WGS sequence"/>
</dbReference>
<keyword evidence="4" id="KW-0029">Amino-acid transport</keyword>
<dbReference type="GO" id="GO:0015171">
    <property type="term" value="F:amino acid transmembrane transporter activity"/>
    <property type="evidence" value="ECO:0007669"/>
    <property type="project" value="TreeGrafter"/>
</dbReference>
<dbReference type="PANTHER" id="PTHR43341">
    <property type="entry name" value="AMINO ACID PERMEASE"/>
    <property type="match status" value="1"/>
</dbReference>
<proteinExistence type="predicted"/>
<evidence type="ECO:0000256" key="6">
    <source>
        <dbReference type="ARBA" id="ARBA00023136"/>
    </source>
</evidence>
<feature type="transmembrane region" description="Helical" evidence="8">
    <location>
        <begin position="229"/>
        <end position="245"/>
    </location>
</feature>
<name>A0A0L6VS24_9BASI</name>
<evidence type="ECO:0000256" key="7">
    <source>
        <dbReference type="SAM" id="MobiDB-lite"/>
    </source>
</evidence>
<dbReference type="STRING" id="27349.A0A0L6VS24"/>
<keyword evidence="5 8" id="KW-1133">Transmembrane helix</keyword>
<evidence type="ECO:0000313" key="11">
    <source>
        <dbReference type="Proteomes" id="UP000037035"/>
    </source>
</evidence>
<feature type="transmembrane region" description="Helical" evidence="8">
    <location>
        <begin position="204"/>
        <end position="223"/>
    </location>
</feature>
<reference evidence="10 11" key="1">
    <citation type="submission" date="2015-08" db="EMBL/GenBank/DDBJ databases">
        <title>Next Generation Sequencing and Analysis of the Genome of Puccinia sorghi L Schw, the Causal Agent of Maize Common Rust.</title>
        <authorList>
            <person name="Rochi L."/>
            <person name="Burguener G."/>
            <person name="Darino M."/>
            <person name="Turjanski A."/>
            <person name="Kreff E."/>
            <person name="Dieguez M.J."/>
            <person name="Sacco F."/>
        </authorList>
    </citation>
    <scope>NUCLEOTIDE SEQUENCE [LARGE SCALE GENOMIC DNA]</scope>
    <source>
        <strain evidence="10 11">RO10H11247</strain>
    </source>
</reference>
<dbReference type="InterPro" id="IPR004841">
    <property type="entry name" value="AA-permease/SLC12A_dom"/>
</dbReference>
<evidence type="ECO:0000256" key="2">
    <source>
        <dbReference type="ARBA" id="ARBA00022448"/>
    </source>
</evidence>
<evidence type="ECO:0000256" key="4">
    <source>
        <dbReference type="ARBA" id="ARBA00022970"/>
    </source>
</evidence>
<feature type="transmembrane region" description="Helical" evidence="8">
    <location>
        <begin position="178"/>
        <end position="197"/>
    </location>
</feature>
<protein>
    <submittedName>
        <fullName evidence="10">AAT family amino acid transporter protein</fullName>
    </submittedName>
</protein>
<feature type="transmembrane region" description="Helical" evidence="8">
    <location>
        <begin position="395"/>
        <end position="419"/>
    </location>
</feature>
<accession>A0A0L6VS24</accession>
<keyword evidence="11" id="KW-1185">Reference proteome</keyword>
<dbReference type="VEuPathDB" id="FungiDB:VP01_1136g2"/>
<feature type="domain" description="Amino acid permease/ SLC12A" evidence="9">
    <location>
        <begin position="293"/>
        <end position="424"/>
    </location>
</feature>
<organism evidence="10 11">
    <name type="scientific">Puccinia sorghi</name>
    <dbReference type="NCBI Taxonomy" id="27349"/>
    <lineage>
        <taxon>Eukaryota</taxon>
        <taxon>Fungi</taxon>
        <taxon>Dikarya</taxon>
        <taxon>Basidiomycota</taxon>
        <taxon>Pucciniomycotina</taxon>
        <taxon>Pucciniomycetes</taxon>
        <taxon>Pucciniales</taxon>
        <taxon>Pucciniaceae</taxon>
        <taxon>Puccinia</taxon>
    </lineage>
</organism>
<dbReference type="GO" id="GO:0016020">
    <property type="term" value="C:membrane"/>
    <property type="evidence" value="ECO:0007669"/>
    <property type="project" value="UniProtKB-SubCell"/>
</dbReference>
<keyword evidence="3 8" id="KW-0812">Transmembrane</keyword>
<evidence type="ECO:0000313" key="10">
    <source>
        <dbReference type="EMBL" id="KNZ63494.1"/>
    </source>
</evidence>
<sequence>MDPPSPEKKINSDIEKSEPSLKSEIAQDIVVSTSQNGQEGQMQRRLKSRHVSMIAIGGSFIYSIIFLPSTIGTGLFVGSGQALNQGGPIGLLLGYSIMGVVVYSMMVALGEMVTLFPVTGAFIHYTSRFVDPALGFANVIMIGLMPNILVGTIGKRLYDMPSSSLHTTNPLIVVVSRYSFAITLPTEITAAGIVIKYWNQGVNVAIWITIFLVATATVNFFGVKWYGELVGTIFDAGILTSCFHVQTSRRESFRYCGVDYPRHRVLIPNLFPTFLQEVAPIMIELALGTYQSIVYWISPGPFNQLNGIPGTLGRFLAFWSVLVQAAFSYQGTEIVALAAGEAENPRKNVPKAINTVFYRILIFYVGGMIVIGLLVPYTSPDLLGGTGDATSSPFVIAINSAGISILPDITNAVILTAVFSAANSDVCKCFLSYCQCFPHTMRRIRGTHSSSCLLLCSTDAGSRILFGLSSDQMAPKIFSQCTKKGIPFVGVALTALMGLLAYLNVDTAGGTAFLWFANISSITGIITWWSILLAYIRFYHGLKYRGVDRNTFDYTAPFQPWLSYFGFTMISLIVIFNGFHVFLKGGWSASEFVAAYISLPLFISFFIGWKVFHKTRFVTLSQMDFESGRRELDLMDAMEKEKHVEQVGKFNKLLNWVCFSFSLSESNALFSATSILRLILFSFFCRIFHKSTAINAGE</sequence>
<feature type="transmembrane region" description="Helical" evidence="8">
    <location>
        <begin position="135"/>
        <end position="158"/>
    </location>
</feature>
<evidence type="ECO:0000256" key="8">
    <source>
        <dbReference type="SAM" id="Phobius"/>
    </source>
</evidence>
<evidence type="ECO:0000256" key="3">
    <source>
        <dbReference type="ARBA" id="ARBA00022692"/>
    </source>
</evidence>
<dbReference type="InterPro" id="IPR004840">
    <property type="entry name" value="Amino_acid_permease_CS"/>
</dbReference>
<dbReference type="OrthoDB" id="10062876at2759"/>
<dbReference type="InterPro" id="IPR050524">
    <property type="entry name" value="APC_YAT"/>
</dbReference>
<keyword evidence="6 8" id="KW-0472">Membrane</keyword>
<dbReference type="PROSITE" id="PS00218">
    <property type="entry name" value="AMINO_ACID_PERMEASE_1"/>
    <property type="match status" value="1"/>
</dbReference>
<dbReference type="EMBL" id="LAVV01001521">
    <property type="protein sequence ID" value="KNZ63494.1"/>
    <property type="molecule type" value="Genomic_DNA"/>
</dbReference>
<comment type="caution">
    <text evidence="10">The sequence shown here is derived from an EMBL/GenBank/DDBJ whole genome shotgun (WGS) entry which is preliminary data.</text>
</comment>
<feature type="transmembrane region" description="Helical" evidence="8">
    <location>
        <begin position="515"/>
        <end position="540"/>
    </location>
</feature>
<feature type="transmembrane region" description="Helical" evidence="8">
    <location>
        <begin position="51"/>
        <end position="77"/>
    </location>
</feature>
<dbReference type="Gene3D" id="1.20.1740.10">
    <property type="entry name" value="Amino acid/polyamine transporter I"/>
    <property type="match status" value="1"/>
</dbReference>
<evidence type="ECO:0000259" key="9">
    <source>
        <dbReference type="Pfam" id="PF00324"/>
    </source>
</evidence>
<keyword evidence="2" id="KW-0813">Transport</keyword>
<feature type="region of interest" description="Disordered" evidence="7">
    <location>
        <begin position="1"/>
        <end position="21"/>
    </location>
</feature>
<feature type="transmembrane region" description="Helical" evidence="8">
    <location>
        <begin position="97"/>
        <end position="123"/>
    </location>
</feature>
<feature type="domain" description="Amino acid permease/ SLC12A" evidence="9">
    <location>
        <begin position="458"/>
        <end position="619"/>
    </location>
</feature>
<feature type="domain" description="Amino acid permease/ SLC12A" evidence="9">
    <location>
        <begin position="66"/>
        <end position="228"/>
    </location>
</feature>
<comment type="subcellular location">
    <subcellularLocation>
        <location evidence="1">Membrane</location>
        <topology evidence="1">Multi-pass membrane protein</topology>
    </subcellularLocation>
</comment>
<evidence type="ECO:0000256" key="5">
    <source>
        <dbReference type="ARBA" id="ARBA00022989"/>
    </source>
</evidence>
<dbReference type="Pfam" id="PF00324">
    <property type="entry name" value="AA_permease"/>
    <property type="match status" value="3"/>
</dbReference>
<gene>
    <name evidence="10" type="ORF">VP01_1136g2</name>
</gene>
<feature type="transmembrane region" description="Helical" evidence="8">
    <location>
        <begin position="593"/>
        <end position="612"/>
    </location>
</feature>